<organism evidence="5 6">
    <name type="scientific">Bombardia bombarda</name>
    <dbReference type="NCBI Taxonomy" id="252184"/>
    <lineage>
        <taxon>Eukaryota</taxon>
        <taxon>Fungi</taxon>
        <taxon>Dikarya</taxon>
        <taxon>Ascomycota</taxon>
        <taxon>Pezizomycotina</taxon>
        <taxon>Sordariomycetes</taxon>
        <taxon>Sordariomycetidae</taxon>
        <taxon>Sordariales</taxon>
        <taxon>Lasiosphaeriaceae</taxon>
        <taxon>Bombardia</taxon>
    </lineage>
</organism>
<dbReference type="InterPro" id="IPR017927">
    <property type="entry name" value="FAD-bd_FR_type"/>
</dbReference>
<protein>
    <recommendedName>
        <fullName evidence="4">FAD-binding FR-type domain-containing protein</fullName>
    </recommendedName>
</protein>
<reference evidence="5" key="1">
    <citation type="submission" date="2023-06" db="EMBL/GenBank/DDBJ databases">
        <title>Genome-scale phylogeny and comparative genomics of the fungal order Sordariales.</title>
        <authorList>
            <consortium name="Lawrence Berkeley National Laboratory"/>
            <person name="Hensen N."/>
            <person name="Bonometti L."/>
            <person name="Westerberg I."/>
            <person name="Brannstrom I.O."/>
            <person name="Guillou S."/>
            <person name="Cros-Aarteil S."/>
            <person name="Calhoun S."/>
            <person name="Haridas S."/>
            <person name="Kuo A."/>
            <person name="Mondo S."/>
            <person name="Pangilinan J."/>
            <person name="Riley R."/>
            <person name="LaButti K."/>
            <person name="Andreopoulos B."/>
            <person name="Lipzen A."/>
            <person name="Chen C."/>
            <person name="Yanf M."/>
            <person name="Daum C."/>
            <person name="Ng V."/>
            <person name="Clum A."/>
            <person name="Steindorff A."/>
            <person name="Ohm R."/>
            <person name="Martin F."/>
            <person name="Silar P."/>
            <person name="Natvig D."/>
            <person name="Lalanne C."/>
            <person name="Gautier V."/>
            <person name="Ament-velasquez S.L."/>
            <person name="Kruys A."/>
            <person name="Hutchinson M.I."/>
            <person name="Powell A.J."/>
            <person name="Barry K."/>
            <person name="Miller A.N."/>
            <person name="Grigoriev I.V."/>
            <person name="Debuchy R."/>
            <person name="Gladieux P."/>
            <person name="Thoren M.H."/>
            <person name="Johannesson H."/>
        </authorList>
    </citation>
    <scope>NUCLEOTIDE SEQUENCE</scope>
    <source>
        <strain evidence="5">SMH3391-2</strain>
    </source>
</reference>
<dbReference type="CDD" id="cd00322">
    <property type="entry name" value="FNR_like"/>
    <property type="match status" value="1"/>
</dbReference>
<dbReference type="PROSITE" id="PS51384">
    <property type="entry name" value="FAD_FR"/>
    <property type="match status" value="1"/>
</dbReference>
<dbReference type="InterPro" id="IPR052128">
    <property type="entry name" value="Oxidoreductase_NAD-binding"/>
</dbReference>
<dbReference type="PANTHER" id="PTHR46505">
    <property type="entry name" value="OXIDOREDUCTASE NAD-BINDING DOMAIN-CONTAINING PROTEIN 1"/>
    <property type="match status" value="1"/>
</dbReference>
<evidence type="ECO:0000256" key="2">
    <source>
        <dbReference type="ARBA" id="ARBA00023027"/>
    </source>
</evidence>
<evidence type="ECO:0000256" key="1">
    <source>
        <dbReference type="ARBA" id="ARBA00023002"/>
    </source>
</evidence>
<comment type="caution">
    <text evidence="5">The sequence shown here is derived from an EMBL/GenBank/DDBJ whole genome shotgun (WGS) entry which is preliminary data.</text>
</comment>
<evidence type="ECO:0000259" key="4">
    <source>
        <dbReference type="PROSITE" id="PS51384"/>
    </source>
</evidence>
<sequence>MTKEGHLERTANEPRDPSLHGVIIKYIDEINPTVRVFRLEIPDGGTIKFLPGQWLDVHVPTVPKAGGFTITSPPSKAIPSSSSSSPSSPLRTHPYPYIELAIQKSPDNPPAAWLWQHPTSTILNSTLDVRVGGSFVWPPPLSLSPLRKAVFVAGGVGINPLMSMLSAVAEDQQQLSGVIPNLDVQVLYSVKDPGPQLQQNPSSVLFLDRIASLFARGLLKGELKLFLTRGDGTSSTDGVALAAGDEADVVSCCSGDYNVLLLRERISVSDVEAALGQDKQSAVVYVCGVPTMTDHLVNVLTSTEGLAMEADRVLYERWW</sequence>
<keyword evidence="6" id="KW-1185">Reference proteome</keyword>
<keyword evidence="2" id="KW-0520">NAD</keyword>
<dbReference type="Proteomes" id="UP001174934">
    <property type="component" value="Unassembled WGS sequence"/>
</dbReference>
<dbReference type="SUPFAM" id="SSF63380">
    <property type="entry name" value="Riboflavin synthase domain-like"/>
    <property type="match status" value="1"/>
</dbReference>
<dbReference type="Gene3D" id="3.40.50.80">
    <property type="entry name" value="Nucleotide-binding domain of ferredoxin-NADP reductase (FNR) module"/>
    <property type="match status" value="1"/>
</dbReference>
<dbReference type="GO" id="GO:0016491">
    <property type="term" value="F:oxidoreductase activity"/>
    <property type="evidence" value="ECO:0007669"/>
    <property type="project" value="UniProtKB-KW"/>
</dbReference>
<dbReference type="InterPro" id="IPR017938">
    <property type="entry name" value="Riboflavin_synthase-like_b-brl"/>
</dbReference>
<dbReference type="PANTHER" id="PTHR46505:SF1">
    <property type="entry name" value="OXIDOREDUCTASE NAD-BINDING DOMAIN-CONTAINING PROTEIN 1"/>
    <property type="match status" value="1"/>
</dbReference>
<feature type="region of interest" description="Disordered" evidence="3">
    <location>
        <begin position="71"/>
        <end position="90"/>
    </location>
</feature>
<proteinExistence type="predicted"/>
<keyword evidence="1" id="KW-0560">Oxidoreductase</keyword>
<name>A0AA40CDV7_9PEZI</name>
<dbReference type="SUPFAM" id="SSF52343">
    <property type="entry name" value="Ferredoxin reductase-like, C-terminal NADP-linked domain"/>
    <property type="match status" value="1"/>
</dbReference>
<feature type="compositionally biased region" description="Low complexity" evidence="3">
    <location>
        <begin position="72"/>
        <end position="89"/>
    </location>
</feature>
<gene>
    <name evidence="5" type="ORF">B0T17DRAFT_482181</name>
</gene>
<evidence type="ECO:0000256" key="3">
    <source>
        <dbReference type="SAM" id="MobiDB-lite"/>
    </source>
</evidence>
<evidence type="ECO:0000313" key="6">
    <source>
        <dbReference type="Proteomes" id="UP001174934"/>
    </source>
</evidence>
<accession>A0AA40CDV7</accession>
<dbReference type="AlphaFoldDB" id="A0AA40CDV7"/>
<feature type="domain" description="FAD-binding FR-type" evidence="4">
    <location>
        <begin position="17"/>
        <end position="140"/>
    </location>
</feature>
<dbReference type="GO" id="GO:0005739">
    <property type="term" value="C:mitochondrion"/>
    <property type="evidence" value="ECO:0007669"/>
    <property type="project" value="TreeGrafter"/>
</dbReference>
<dbReference type="EMBL" id="JAULSR010000001">
    <property type="protein sequence ID" value="KAK0635181.1"/>
    <property type="molecule type" value="Genomic_DNA"/>
</dbReference>
<evidence type="ECO:0000313" key="5">
    <source>
        <dbReference type="EMBL" id="KAK0635181.1"/>
    </source>
</evidence>
<dbReference type="InterPro" id="IPR039261">
    <property type="entry name" value="FNR_nucleotide-bd"/>
</dbReference>
<dbReference type="Gene3D" id="2.40.30.10">
    <property type="entry name" value="Translation factors"/>
    <property type="match status" value="1"/>
</dbReference>